<comment type="subunit">
    <text evidence="15">Component of the INO80 chromatin-remodeling complex.</text>
</comment>
<accession>A0A0W4ZEM3</accession>
<evidence type="ECO:0000256" key="17">
    <source>
        <dbReference type="SAM" id="MobiDB-lite"/>
    </source>
</evidence>
<keyword evidence="22" id="KW-1185">Reference proteome</keyword>
<comment type="similarity">
    <text evidence="2 15">Belongs to the SNF2/RAD54 helicase family.</text>
</comment>
<dbReference type="GeneID" id="28941783"/>
<dbReference type="InterPro" id="IPR014001">
    <property type="entry name" value="Helicase_ATP-bd"/>
</dbReference>
<dbReference type="InterPro" id="IPR020838">
    <property type="entry name" value="DBINO"/>
</dbReference>
<evidence type="ECO:0000256" key="16">
    <source>
        <dbReference type="SAM" id="Coils"/>
    </source>
</evidence>
<feature type="compositionally biased region" description="Polar residues" evidence="17">
    <location>
        <begin position="1210"/>
        <end position="1236"/>
    </location>
</feature>
<evidence type="ECO:0000313" key="21">
    <source>
        <dbReference type="EMBL" id="KTW26803.1"/>
    </source>
</evidence>
<feature type="compositionally biased region" description="Acidic residues" evidence="17">
    <location>
        <begin position="55"/>
        <end position="64"/>
    </location>
</feature>
<feature type="domain" description="Helicase ATP-binding" evidence="18">
    <location>
        <begin position="437"/>
        <end position="609"/>
    </location>
</feature>
<evidence type="ECO:0000256" key="8">
    <source>
        <dbReference type="ARBA" id="ARBA00023015"/>
    </source>
</evidence>
<dbReference type="SMART" id="SM00487">
    <property type="entry name" value="DEXDc"/>
    <property type="match status" value="1"/>
</dbReference>
<evidence type="ECO:0000256" key="9">
    <source>
        <dbReference type="ARBA" id="ARBA00023125"/>
    </source>
</evidence>
<comment type="function">
    <text evidence="15">ATPase component of the INO80 complex which remodels chromatin by shifting nucleosomes and is involved in DNA repair.</text>
</comment>
<dbReference type="PANTHER" id="PTHR45685:SF2">
    <property type="entry name" value="CHROMATIN-REMODELING ATPASE INO80"/>
    <property type="match status" value="1"/>
</dbReference>
<feature type="region of interest" description="Disordered" evidence="17">
    <location>
        <begin position="1201"/>
        <end position="1236"/>
    </location>
</feature>
<evidence type="ECO:0000256" key="7">
    <source>
        <dbReference type="ARBA" id="ARBA00022840"/>
    </source>
</evidence>
<dbReference type="InterPro" id="IPR001650">
    <property type="entry name" value="Helicase_C-like"/>
</dbReference>
<feature type="region of interest" description="Disordered" evidence="17">
    <location>
        <begin position="1"/>
        <end position="65"/>
    </location>
</feature>
<evidence type="ECO:0000256" key="4">
    <source>
        <dbReference type="ARBA" id="ARBA00022741"/>
    </source>
</evidence>
<dbReference type="GO" id="GO:0031011">
    <property type="term" value="C:Ino80 complex"/>
    <property type="evidence" value="ECO:0007669"/>
    <property type="project" value="UniProtKB-UniRule"/>
</dbReference>
<evidence type="ECO:0000256" key="2">
    <source>
        <dbReference type="ARBA" id="ARBA00007025"/>
    </source>
</evidence>
<dbReference type="Gene3D" id="3.40.50.10810">
    <property type="entry name" value="Tandem AAA-ATPase domain"/>
    <property type="match status" value="1"/>
</dbReference>
<evidence type="ECO:0000256" key="12">
    <source>
        <dbReference type="ARBA" id="ARBA00023204"/>
    </source>
</evidence>
<comment type="domain">
    <text evidence="15">The DBINO region is involved in binding to DNA.</text>
</comment>
<dbReference type="InterPro" id="IPR000330">
    <property type="entry name" value="SNF2_N"/>
</dbReference>
<dbReference type="STRING" id="1408657.A0A0W4ZEM3"/>
<dbReference type="PROSITE" id="PS51413">
    <property type="entry name" value="DBINO"/>
    <property type="match status" value="1"/>
</dbReference>
<evidence type="ECO:0000259" key="18">
    <source>
        <dbReference type="PROSITE" id="PS51192"/>
    </source>
</evidence>
<comment type="subcellular location">
    <subcellularLocation>
        <location evidence="1 15">Nucleus</location>
    </subcellularLocation>
</comment>
<dbReference type="Proteomes" id="UP000053447">
    <property type="component" value="Unassembled WGS sequence"/>
</dbReference>
<dbReference type="RefSeq" id="XP_018228134.1">
    <property type="nucleotide sequence ID" value="XM_018375528.1"/>
</dbReference>
<dbReference type="PANTHER" id="PTHR45685">
    <property type="entry name" value="HELICASE SRCAP-RELATED"/>
    <property type="match status" value="1"/>
</dbReference>
<dbReference type="GO" id="GO:0016887">
    <property type="term" value="F:ATP hydrolysis activity"/>
    <property type="evidence" value="ECO:0007669"/>
    <property type="project" value="EnsemblFungi"/>
</dbReference>
<dbReference type="PROSITE" id="PS51192">
    <property type="entry name" value="HELICASE_ATP_BIND_1"/>
    <property type="match status" value="1"/>
</dbReference>
<dbReference type="InterPro" id="IPR049730">
    <property type="entry name" value="SNF2/RAD54-like_C"/>
</dbReference>
<keyword evidence="7 15" id="KW-0067">ATP-binding</keyword>
<evidence type="ECO:0000259" key="19">
    <source>
        <dbReference type="PROSITE" id="PS51194"/>
    </source>
</evidence>
<keyword evidence="8" id="KW-0805">Transcription regulation</keyword>
<dbReference type="GO" id="GO:0000781">
    <property type="term" value="C:chromosome, telomeric region"/>
    <property type="evidence" value="ECO:0007669"/>
    <property type="project" value="GOC"/>
</dbReference>
<feature type="compositionally biased region" description="Basic and acidic residues" evidence="17">
    <location>
        <begin position="36"/>
        <end position="54"/>
    </location>
</feature>
<evidence type="ECO:0000256" key="15">
    <source>
        <dbReference type="RuleBase" id="RU368001"/>
    </source>
</evidence>
<keyword evidence="16" id="KW-0175">Coiled coil</keyword>
<dbReference type="FunFam" id="3.40.50.300:FF:001269">
    <property type="entry name" value="SNF2 family helicase/ATPase"/>
    <property type="match status" value="1"/>
</dbReference>
<dbReference type="AlphaFoldDB" id="A0A0W4ZEM3"/>
<dbReference type="GO" id="GO:0045944">
    <property type="term" value="P:positive regulation of transcription by RNA polymerase II"/>
    <property type="evidence" value="ECO:0007669"/>
    <property type="project" value="EnsemblFungi"/>
</dbReference>
<comment type="catalytic activity">
    <reaction evidence="14 15">
        <text>ATP + H2O = ADP + phosphate + H(+)</text>
        <dbReference type="Rhea" id="RHEA:13065"/>
        <dbReference type="ChEBI" id="CHEBI:15377"/>
        <dbReference type="ChEBI" id="CHEBI:15378"/>
        <dbReference type="ChEBI" id="CHEBI:30616"/>
        <dbReference type="ChEBI" id="CHEBI:43474"/>
        <dbReference type="ChEBI" id="CHEBI:456216"/>
    </reaction>
</comment>
<gene>
    <name evidence="21" type="ORF">T551_03265</name>
</gene>
<dbReference type="GO" id="GO:0000775">
    <property type="term" value="C:chromosome, centromeric region"/>
    <property type="evidence" value="ECO:0007669"/>
    <property type="project" value="EnsemblFungi"/>
</dbReference>
<keyword evidence="13" id="KW-0539">Nucleus</keyword>
<dbReference type="FunFam" id="3.40.50.10810:FF:000022">
    <property type="entry name" value="Blast:Putative DNA helicase Ino80"/>
    <property type="match status" value="1"/>
</dbReference>
<dbReference type="InterPro" id="IPR038718">
    <property type="entry name" value="SNF2-like_sf"/>
</dbReference>
<dbReference type="Pfam" id="PF13892">
    <property type="entry name" value="DBINO"/>
    <property type="match status" value="1"/>
</dbReference>
<proteinExistence type="inferred from homology"/>
<sequence>MSRVQEGANGTELMTQIEAGKKRETVQQQFQNGKRIRSDTVMEDGEAKRRRFEEINGEEEEEGYSGDITQEKTRFLERQSARREIVKAREEERVQEQQKRIHALLVARLEARVRRTQAQTEQRLREAKEVDIYGGLSEDEISSDSDDGLYGALERPAKRVKRVVQPMEEQAIIVWREMTKKEIPKVFKLIQQNNVTRASNVRKTAVLCSKEARRWQFRTHKSIKDMQARAKRAMREMLLFWKRNEREEREQRKRAEKEALERAKRAEEQREAMRQARKLNFLITQTELYSHFISRKIANNEANNEGSPTMENGTPTIDQEALKHNDIGNSLEANVSERPLSIKEVDFDGVDDESLREIAIRNAQEAVALARNRAEQFNAVQTNGEVKNEQDSCKNIFDGSEMNFMNPSSLKSITIKQPKMLQCQLKEYQLKGLNWLVNLYEQGINGILADEMGLGKTVQSISVMAYLAENHNIWGPFFVIAPASTLHNWQQEITRFVPKLKVLPYWGNGKDRKILRKFWNRKQLTYTEDAPFHVLVTSYQLVVQDAQYFQRIKWQYMILDEAQAIKSSSSSRWKNLLDMKCRNRLLLTGTPIQNTMQGISSTIFVQRLTLLELWALLHFIMPSLFDSHDEFSEWFSKDIESHAQSNTSLNEQQLQRLHMILKPFMLRRVKKHVQSELGEKIELEIYCNLSYRQKTYYKTLREKISIADIIEKATQGGDENVASLMNIVMQFRKVCNHPYLFERTDVISPLCFAQWPETPSLMREGPNLYIPYSLKSLIRFKIPKLLYRDGGILNIPGPNSSFGFRTKYFNYIMNIFNAKYIYDSLWKNYYDSPFLWSYFIGLSPSELVQSFHHNIWKRALHIQTDPNKNYLEKLRILYQKDIQISNRLMFLIRKFNENTPSLNMTNECAMYNLCNVPRDVVIQQLLHRLEPMYDQEVSSPPISAECTDRAFTVEQELFFFDENIRKEFLGLSAFDEKNILDENINLDFIKFPVESTLGRPLLEKCGFGKLRMPSMGRFVTDSGKLAKLDELLATLKAGGHRVLIYFQMTKMIDLMEEYLTYRQYKYLRLDGSSKINDRRDMVNDWQTRPEIFVFLLSTRAGGLGINLTAADTVIFYDSDWNPSSDAQATDRAHRIGQMKQVTVYRFVTRGTIEERILERAKQKQQVQNIVISGGKSVEFGKNHREVVSWLLNDNELKKIQERQNQKDKLNTSQKGNSKKSIGNQINQSLNDVNSDLDTTNNQMLKINDLYHQNEENFDSLNSIQPVFKKYSKGKKA</sequence>
<dbReference type="GO" id="GO:0034080">
    <property type="term" value="P:CENP-A containing chromatin assembly"/>
    <property type="evidence" value="ECO:0007669"/>
    <property type="project" value="EnsemblFungi"/>
</dbReference>
<dbReference type="SUPFAM" id="SSF52540">
    <property type="entry name" value="P-loop containing nucleoside triphosphate hydrolases"/>
    <property type="match status" value="2"/>
</dbReference>
<evidence type="ECO:0000313" key="22">
    <source>
        <dbReference type="Proteomes" id="UP000053447"/>
    </source>
</evidence>
<dbReference type="InterPro" id="IPR027417">
    <property type="entry name" value="P-loop_NTPase"/>
</dbReference>
<dbReference type="eggNOG" id="KOG0388">
    <property type="taxonomic scope" value="Eukaryota"/>
</dbReference>
<keyword evidence="11" id="KW-0804">Transcription</keyword>
<evidence type="ECO:0000256" key="10">
    <source>
        <dbReference type="ARBA" id="ARBA00023159"/>
    </source>
</evidence>
<dbReference type="EMBL" id="LFWA01000016">
    <property type="protein sequence ID" value="KTW26803.1"/>
    <property type="molecule type" value="Genomic_DNA"/>
</dbReference>
<keyword evidence="9 15" id="KW-0238">DNA-binding</keyword>
<dbReference type="GO" id="GO:0005524">
    <property type="term" value="F:ATP binding"/>
    <property type="evidence" value="ECO:0007669"/>
    <property type="project" value="UniProtKB-UniRule"/>
</dbReference>
<evidence type="ECO:0000256" key="3">
    <source>
        <dbReference type="ARBA" id="ARBA00019805"/>
    </source>
</evidence>
<feature type="domain" description="Helicase C-terminal" evidence="19">
    <location>
        <begin position="1027"/>
        <end position="1185"/>
    </location>
</feature>
<keyword evidence="10" id="KW-0010">Activator</keyword>
<keyword evidence="5 15" id="KW-0227">DNA damage</keyword>
<feature type="coiled-coil region" evidence="16">
    <location>
        <begin position="238"/>
        <end position="276"/>
    </location>
</feature>
<evidence type="ECO:0000256" key="11">
    <source>
        <dbReference type="ARBA" id="ARBA00023163"/>
    </source>
</evidence>
<comment type="caution">
    <text evidence="21">The sequence shown here is derived from an EMBL/GenBank/DDBJ whole genome shotgun (WGS) entry which is preliminary data.</text>
</comment>
<dbReference type="GO" id="GO:0006281">
    <property type="term" value="P:DNA repair"/>
    <property type="evidence" value="ECO:0007669"/>
    <property type="project" value="UniProtKB-UniRule"/>
</dbReference>
<reference evidence="22" key="1">
    <citation type="journal article" date="2016" name="Nat. Commun.">
        <title>Genome analysis of three Pneumocystis species reveals adaptation mechanisms to life exclusively in mammalian hosts.</title>
        <authorList>
            <person name="Ma L."/>
            <person name="Chen Z."/>
            <person name="Huang D.W."/>
            <person name="Kutty G."/>
            <person name="Ishihara M."/>
            <person name="Wang H."/>
            <person name="Abouelleil A."/>
            <person name="Bishop L."/>
            <person name="Davey E."/>
            <person name="Deng R."/>
            <person name="Deng X."/>
            <person name="Fan L."/>
            <person name="Fantoni G."/>
            <person name="Fitzgerald M."/>
            <person name="Gogineni E."/>
            <person name="Goldberg J.M."/>
            <person name="Handley G."/>
            <person name="Hu X."/>
            <person name="Huber C."/>
            <person name="Jiao X."/>
            <person name="Jones K."/>
            <person name="Levin J.Z."/>
            <person name="Liu Y."/>
            <person name="Macdonald P."/>
            <person name="Melnikov A."/>
            <person name="Raley C."/>
            <person name="Sassi M."/>
            <person name="Sherman B.T."/>
            <person name="Song X."/>
            <person name="Sykes S."/>
            <person name="Tran B."/>
            <person name="Walsh L."/>
            <person name="Xia Y."/>
            <person name="Yang J."/>
            <person name="Young S."/>
            <person name="Zeng Q."/>
            <person name="Zheng X."/>
            <person name="Stephens R."/>
            <person name="Nusbaum C."/>
            <person name="Birren B.W."/>
            <person name="Azadi P."/>
            <person name="Lempicki R.A."/>
            <person name="Cuomo C.A."/>
            <person name="Kovacs J.A."/>
        </authorList>
    </citation>
    <scope>NUCLEOTIDE SEQUENCE [LARGE SCALE GENOMIC DNA]</scope>
    <source>
        <strain evidence="22">RU7</strain>
    </source>
</reference>
<keyword evidence="12 15" id="KW-0234">DNA repair</keyword>
<dbReference type="GO" id="GO:0042393">
    <property type="term" value="F:histone binding"/>
    <property type="evidence" value="ECO:0007669"/>
    <property type="project" value="TreeGrafter"/>
</dbReference>
<evidence type="ECO:0000256" key="14">
    <source>
        <dbReference type="ARBA" id="ARBA00049360"/>
    </source>
</evidence>
<dbReference type="InterPro" id="IPR050520">
    <property type="entry name" value="INO80/SWR1_helicase"/>
</dbReference>
<dbReference type="GO" id="GO:0000722">
    <property type="term" value="P:telomere maintenance via recombination"/>
    <property type="evidence" value="ECO:0007669"/>
    <property type="project" value="EnsemblFungi"/>
</dbReference>
<organism evidence="21 22">
    <name type="scientific">Pneumocystis jirovecii (strain RU7)</name>
    <name type="common">Human pneumocystis pneumonia agent</name>
    <dbReference type="NCBI Taxonomy" id="1408657"/>
    <lineage>
        <taxon>Eukaryota</taxon>
        <taxon>Fungi</taxon>
        <taxon>Dikarya</taxon>
        <taxon>Ascomycota</taxon>
        <taxon>Taphrinomycotina</taxon>
        <taxon>Pneumocystomycetes</taxon>
        <taxon>Pneumocystaceae</taxon>
        <taxon>Pneumocystis</taxon>
    </lineage>
</organism>
<dbReference type="Pfam" id="PF00176">
    <property type="entry name" value="SNF2-rel_dom"/>
    <property type="match status" value="1"/>
</dbReference>
<dbReference type="Pfam" id="PF00271">
    <property type="entry name" value="Helicase_C"/>
    <property type="match status" value="1"/>
</dbReference>
<dbReference type="VEuPathDB" id="FungiDB:T551_03265"/>
<evidence type="ECO:0000256" key="13">
    <source>
        <dbReference type="ARBA" id="ARBA00023242"/>
    </source>
</evidence>
<dbReference type="OrthoDB" id="372624at2759"/>
<dbReference type="Gene3D" id="3.40.50.300">
    <property type="entry name" value="P-loop containing nucleotide triphosphate hydrolases"/>
    <property type="match status" value="1"/>
</dbReference>
<dbReference type="GO" id="GO:0003677">
    <property type="term" value="F:DNA binding"/>
    <property type="evidence" value="ECO:0007669"/>
    <property type="project" value="UniProtKB-UniRule"/>
</dbReference>
<evidence type="ECO:0000256" key="5">
    <source>
        <dbReference type="ARBA" id="ARBA00022763"/>
    </source>
</evidence>
<keyword evidence="6 15" id="KW-0378">Hydrolase</keyword>
<evidence type="ECO:0000256" key="1">
    <source>
        <dbReference type="ARBA" id="ARBA00004123"/>
    </source>
</evidence>
<dbReference type="SMART" id="SM00490">
    <property type="entry name" value="HELICc"/>
    <property type="match status" value="1"/>
</dbReference>
<name>A0A0W4ZEM3_PNEJ7</name>
<evidence type="ECO:0000256" key="6">
    <source>
        <dbReference type="ARBA" id="ARBA00022801"/>
    </source>
</evidence>
<dbReference type="EC" id="3.6.4.-" evidence="15"/>
<dbReference type="GO" id="GO:0006366">
    <property type="term" value="P:transcription by RNA polymerase II"/>
    <property type="evidence" value="ECO:0007669"/>
    <property type="project" value="EnsemblFungi"/>
</dbReference>
<feature type="domain" description="DBINO" evidence="20">
    <location>
        <begin position="174"/>
        <end position="299"/>
    </location>
</feature>
<dbReference type="PROSITE" id="PS51194">
    <property type="entry name" value="HELICASE_CTER"/>
    <property type="match status" value="1"/>
</dbReference>
<dbReference type="CDD" id="cd18793">
    <property type="entry name" value="SF2_C_SNF"/>
    <property type="match status" value="1"/>
</dbReference>
<evidence type="ECO:0000259" key="20">
    <source>
        <dbReference type="PROSITE" id="PS51413"/>
    </source>
</evidence>
<keyword evidence="4" id="KW-0547">Nucleotide-binding</keyword>
<protein>
    <recommendedName>
        <fullName evidence="3 15">Chromatin-remodeling ATPase INO80</fullName>
        <ecNumber evidence="15">3.6.4.-</ecNumber>
    </recommendedName>
</protein>
<dbReference type="GO" id="GO:0031509">
    <property type="term" value="P:subtelomeric heterochromatin formation"/>
    <property type="evidence" value="ECO:0007669"/>
    <property type="project" value="EnsemblFungi"/>
</dbReference>
<dbReference type="GO" id="GO:0032006">
    <property type="term" value="P:regulation of TOR signaling"/>
    <property type="evidence" value="ECO:0007669"/>
    <property type="project" value="EnsemblFungi"/>
</dbReference>